<feature type="transmembrane region" description="Helical" evidence="1">
    <location>
        <begin position="43"/>
        <end position="66"/>
    </location>
</feature>
<evidence type="ECO:0000313" key="3">
    <source>
        <dbReference type="Proteomes" id="UP000019150"/>
    </source>
</evidence>
<dbReference type="HOGENOM" id="CLU_1915905_0_0_11"/>
<feature type="transmembrane region" description="Helical" evidence="1">
    <location>
        <begin position="20"/>
        <end position="37"/>
    </location>
</feature>
<gene>
    <name evidence="2" type="ORF">NONO_c14180</name>
</gene>
<dbReference type="PATRIC" id="fig|1415166.3.peg.1443"/>
<sequence>MTRESVMPLTAETFGVLADGAVKVLLAGLYAVGAWALSPQLDVAPWLLIACAAALLIGGGSELGYLRSRPTRTYLPLMIAYDSGWVLVTIVSLVSARQDIRWAGELWIGYQTVAPLAFAAALAAGSRSDARIRLR</sequence>
<dbReference type="OrthoDB" id="4560175at2"/>
<keyword evidence="1" id="KW-1133">Transmembrane helix</keyword>
<reference evidence="2 3" key="1">
    <citation type="journal article" date="2014" name="Appl. Environ. Microbiol.">
        <title>Insights into the Microbial Degradation of Rubber and Gutta-Percha by Analysis of the Complete Genome of Nocardia nova SH22a.</title>
        <authorList>
            <person name="Luo Q."/>
            <person name="Hiessl S."/>
            <person name="Poehlein A."/>
            <person name="Daniel R."/>
            <person name="Steinbuchel A."/>
        </authorList>
    </citation>
    <scope>NUCLEOTIDE SEQUENCE [LARGE SCALE GENOMIC DNA]</scope>
    <source>
        <strain evidence="2">SH22a</strain>
    </source>
</reference>
<accession>W5TG44</accession>
<dbReference type="Proteomes" id="UP000019150">
    <property type="component" value="Chromosome"/>
</dbReference>
<evidence type="ECO:0000256" key="1">
    <source>
        <dbReference type="SAM" id="Phobius"/>
    </source>
</evidence>
<dbReference type="RefSeq" id="WP_025347741.1">
    <property type="nucleotide sequence ID" value="NZ_CP006850.1"/>
</dbReference>
<dbReference type="EMBL" id="CP006850">
    <property type="protein sequence ID" value="AHH16221.1"/>
    <property type="molecule type" value="Genomic_DNA"/>
</dbReference>
<evidence type="ECO:0000313" key="2">
    <source>
        <dbReference type="EMBL" id="AHH16221.1"/>
    </source>
</evidence>
<name>W5TG44_9NOCA</name>
<feature type="transmembrane region" description="Helical" evidence="1">
    <location>
        <begin position="73"/>
        <end position="94"/>
    </location>
</feature>
<keyword evidence="3" id="KW-1185">Reference proteome</keyword>
<keyword evidence="1" id="KW-0472">Membrane</keyword>
<dbReference type="eggNOG" id="ENOG5031X6J">
    <property type="taxonomic scope" value="Bacteria"/>
</dbReference>
<organism evidence="2 3">
    <name type="scientific">Nocardia nova SH22a</name>
    <dbReference type="NCBI Taxonomy" id="1415166"/>
    <lineage>
        <taxon>Bacteria</taxon>
        <taxon>Bacillati</taxon>
        <taxon>Actinomycetota</taxon>
        <taxon>Actinomycetes</taxon>
        <taxon>Mycobacteriales</taxon>
        <taxon>Nocardiaceae</taxon>
        <taxon>Nocardia</taxon>
    </lineage>
</organism>
<dbReference type="AlphaFoldDB" id="W5TG44"/>
<proteinExistence type="predicted"/>
<keyword evidence="1" id="KW-0812">Transmembrane</keyword>
<protein>
    <submittedName>
        <fullName evidence="2">Putative membrane protein</fullName>
    </submittedName>
</protein>
<dbReference type="STRING" id="1415166.NONO_c14180"/>
<dbReference type="KEGG" id="nno:NONO_c14180"/>
<feature type="transmembrane region" description="Helical" evidence="1">
    <location>
        <begin position="106"/>
        <end position="125"/>
    </location>
</feature>